<dbReference type="CDD" id="cd04301">
    <property type="entry name" value="NAT_SF"/>
    <property type="match status" value="1"/>
</dbReference>
<dbReference type="SUPFAM" id="SSF55729">
    <property type="entry name" value="Acyl-CoA N-acyltransferases (Nat)"/>
    <property type="match status" value="1"/>
</dbReference>
<dbReference type="InterPro" id="IPR000182">
    <property type="entry name" value="GNAT_dom"/>
</dbReference>
<proteinExistence type="predicted"/>
<organism evidence="2 3">
    <name type="scientific">Gaoshiqia sediminis</name>
    <dbReference type="NCBI Taxonomy" id="2986998"/>
    <lineage>
        <taxon>Bacteria</taxon>
        <taxon>Pseudomonadati</taxon>
        <taxon>Bacteroidota</taxon>
        <taxon>Bacteroidia</taxon>
        <taxon>Marinilabiliales</taxon>
        <taxon>Prolixibacteraceae</taxon>
        <taxon>Gaoshiqia</taxon>
    </lineage>
</organism>
<dbReference type="Pfam" id="PF00583">
    <property type="entry name" value="Acetyltransf_1"/>
    <property type="match status" value="1"/>
</dbReference>
<protein>
    <submittedName>
        <fullName evidence="2">GNAT family N-acetyltransferase</fullName>
    </submittedName>
</protein>
<comment type="caution">
    <text evidence="2">The sequence shown here is derived from an EMBL/GenBank/DDBJ whole genome shotgun (WGS) entry which is preliminary data.</text>
</comment>
<dbReference type="RefSeq" id="WP_282591311.1">
    <property type="nucleotide sequence ID" value="NZ_JAPAAF010000008.1"/>
</dbReference>
<gene>
    <name evidence="2" type="ORF">N2K84_08205</name>
</gene>
<keyword evidence="3" id="KW-1185">Reference proteome</keyword>
<dbReference type="GO" id="GO:0016747">
    <property type="term" value="F:acyltransferase activity, transferring groups other than amino-acyl groups"/>
    <property type="evidence" value="ECO:0007669"/>
    <property type="project" value="InterPro"/>
</dbReference>
<evidence type="ECO:0000313" key="3">
    <source>
        <dbReference type="Proteomes" id="UP001163821"/>
    </source>
</evidence>
<evidence type="ECO:0000259" key="1">
    <source>
        <dbReference type="PROSITE" id="PS51186"/>
    </source>
</evidence>
<dbReference type="EMBL" id="JAPAAF010000008">
    <property type="protein sequence ID" value="MCW0482706.1"/>
    <property type="molecule type" value="Genomic_DNA"/>
</dbReference>
<dbReference type="AlphaFoldDB" id="A0AA41Y3C5"/>
<reference evidence="2" key="1">
    <citation type="submission" date="2022-10" db="EMBL/GenBank/DDBJ databases">
        <title>Gaoshiqiia sediminis gen. nov., sp. nov., isolated from coastal sediment.</title>
        <authorList>
            <person name="Yu W.X."/>
            <person name="Mu D.S."/>
            <person name="Du J.Z."/>
            <person name="Liang Y.Q."/>
        </authorList>
    </citation>
    <scope>NUCLEOTIDE SEQUENCE</scope>
    <source>
        <strain evidence="2">A06</strain>
    </source>
</reference>
<dbReference type="PROSITE" id="PS51186">
    <property type="entry name" value="GNAT"/>
    <property type="match status" value="1"/>
</dbReference>
<dbReference type="Proteomes" id="UP001163821">
    <property type="component" value="Unassembled WGS sequence"/>
</dbReference>
<accession>A0AA41Y3C5</accession>
<feature type="domain" description="N-acetyltransferase" evidence="1">
    <location>
        <begin position="1"/>
        <end position="154"/>
    </location>
</feature>
<sequence>MELRKVLLKDMDAFVQTNWFLQLPDQPVSLLRADSYLHNPHALPDDPVLYFLQEADRIIAYRTVFPARLTNEEKRFAWLSGNWVHPDFRRQGLSDKLLREIVIDWEQRLLFTNYAPASLQLYLKTQLFHPVYAGVGRRFYLFARTRKLFQLRYPQLKWGWAGADFLIRLAASIRLLAFKNREEKDFSFQKMRWPDDDCLQLAEKQQSESLFLRGRRELQWILRFPWISTVDGQQADRYAFSSFAEQFFYQTVKVFHHGNFVGFLMYSVRDAHLKTLHGHFEMDCTAPLARFLVQAAAVNRLEMITVLNPALAEAIFRASSPFLFSKKINHQIYASFPVSAKNLKIQDGEGDFIFS</sequence>
<dbReference type="Gene3D" id="3.40.630.30">
    <property type="match status" value="1"/>
</dbReference>
<evidence type="ECO:0000313" key="2">
    <source>
        <dbReference type="EMBL" id="MCW0482706.1"/>
    </source>
</evidence>
<name>A0AA41Y3C5_9BACT</name>
<dbReference type="InterPro" id="IPR016181">
    <property type="entry name" value="Acyl_CoA_acyltransferase"/>
</dbReference>